<dbReference type="AlphaFoldDB" id="A0A3E0H7N6"/>
<organism evidence="1 2">
    <name type="scientific">Paraperlucidibaca baekdonensis</name>
    <dbReference type="NCBI Taxonomy" id="748120"/>
    <lineage>
        <taxon>Bacteria</taxon>
        <taxon>Pseudomonadati</taxon>
        <taxon>Pseudomonadota</taxon>
        <taxon>Gammaproteobacteria</taxon>
        <taxon>Moraxellales</taxon>
        <taxon>Moraxellaceae</taxon>
        <taxon>Paraperlucidibaca</taxon>
    </lineage>
</organism>
<accession>A0A3E0H7N6</accession>
<gene>
    <name evidence="1" type="ORF">DFR26_1274</name>
</gene>
<name>A0A3E0H7N6_9GAMM</name>
<evidence type="ECO:0000313" key="2">
    <source>
        <dbReference type="Proteomes" id="UP000256774"/>
    </source>
</evidence>
<evidence type="ECO:0000313" key="1">
    <source>
        <dbReference type="EMBL" id="REH39094.1"/>
    </source>
</evidence>
<comment type="caution">
    <text evidence="1">The sequence shown here is derived from an EMBL/GenBank/DDBJ whole genome shotgun (WGS) entry which is preliminary data.</text>
</comment>
<dbReference type="EMBL" id="QUNR01000002">
    <property type="protein sequence ID" value="REH39094.1"/>
    <property type="molecule type" value="Genomic_DNA"/>
</dbReference>
<reference evidence="1 2" key="1">
    <citation type="submission" date="2018-08" db="EMBL/GenBank/DDBJ databases">
        <title>Genomic Encyclopedia of Type Strains, Phase IV (KMG-IV): sequencing the most valuable type-strain genomes for metagenomic binning, comparative biology and taxonomic classification.</title>
        <authorList>
            <person name="Goeker M."/>
        </authorList>
    </citation>
    <scope>NUCLEOTIDE SEQUENCE [LARGE SCALE GENOMIC DNA]</scope>
    <source>
        <strain evidence="1 2">DSM 26022</strain>
    </source>
</reference>
<protein>
    <submittedName>
        <fullName evidence="1">Uncharacterized protein</fullName>
    </submittedName>
</protein>
<proteinExistence type="predicted"/>
<keyword evidence="2" id="KW-1185">Reference proteome</keyword>
<dbReference type="Proteomes" id="UP000256774">
    <property type="component" value="Unassembled WGS sequence"/>
</dbReference>
<sequence>MTVLMGVGVSMLVAFNVWAMIAEPIESNRFTKPKA</sequence>